<gene>
    <name evidence="6" type="ORF">ACFFF6_18995</name>
</gene>
<dbReference type="InterPro" id="IPR008928">
    <property type="entry name" value="6-hairpin_glycosidase_sf"/>
</dbReference>
<feature type="domain" description="Glycoside hydrolase family 65 C-terminal" evidence="4">
    <location>
        <begin position="721"/>
        <end position="781"/>
    </location>
</feature>
<evidence type="ECO:0000256" key="2">
    <source>
        <dbReference type="ARBA" id="ARBA00023295"/>
    </source>
</evidence>
<dbReference type="InterPro" id="IPR037018">
    <property type="entry name" value="GH65_N"/>
</dbReference>
<organism evidence="6 7">
    <name type="scientific">Brachybacterium hainanense</name>
    <dbReference type="NCBI Taxonomy" id="1541174"/>
    <lineage>
        <taxon>Bacteria</taxon>
        <taxon>Bacillati</taxon>
        <taxon>Actinomycetota</taxon>
        <taxon>Actinomycetes</taxon>
        <taxon>Micrococcales</taxon>
        <taxon>Dermabacteraceae</taxon>
        <taxon>Brachybacterium</taxon>
    </lineage>
</organism>
<dbReference type="InterPro" id="IPR012341">
    <property type="entry name" value="6hp_glycosidase-like_sf"/>
</dbReference>
<evidence type="ECO:0000313" key="7">
    <source>
        <dbReference type="Proteomes" id="UP001589793"/>
    </source>
</evidence>
<dbReference type="Pfam" id="PF03636">
    <property type="entry name" value="Glyco_hydro_65N"/>
    <property type="match status" value="1"/>
</dbReference>
<keyword evidence="2" id="KW-0326">Glycosidase</keyword>
<dbReference type="InterPro" id="IPR017045">
    <property type="entry name" value="Malt_Pase/Glycosyl_Hdrlase"/>
</dbReference>
<evidence type="ECO:0000259" key="3">
    <source>
        <dbReference type="Pfam" id="PF03632"/>
    </source>
</evidence>
<dbReference type="InterPro" id="IPR005195">
    <property type="entry name" value="Glyco_hydro_65_M"/>
</dbReference>
<dbReference type="Pfam" id="PF03633">
    <property type="entry name" value="Glyco_hydro_65C"/>
    <property type="match status" value="1"/>
</dbReference>
<comment type="caution">
    <text evidence="6">The sequence shown here is derived from an EMBL/GenBank/DDBJ whole genome shotgun (WGS) entry which is preliminary data.</text>
</comment>
<dbReference type="RefSeq" id="WP_376983085.1">
    <property type="nucleotide sequence ID" value="NZ_JBHLSV010000037.1"/>
</dbReference>
<dbReference type="InterPro" id="IPR005196">
    <property type="entry name" value="Glyco_hydro_65_N"/>
</dbReference>
<keyword evidence="6" id="KW-0378">Hydrolase</keyword>
<evidence type="ECO:0000259" key="4">
    <source>
        <dbReference type="Pfam" id="PF03633"/>
    </source>
</evidence>
<protein>
    <submittedName>
        <fullName evidence="6">Glycoside hydrolase family 65 protein</fullName>
    </submittedName>
</protein>
<evidence type="ECO:0000256" key="1">
    <source>
        <dbReference type="ARBA" id="ARBA00006768"/>
    </source>
</evidence>
<dbReference type="InterPro" id="IPR005194">
    <property type="entry name" value="Glyco_hydro_65_C"/>
</dbReference>
<dbReference type="EMBL" id="JBHLSV010000037">
    <property type="protein sequence ID" value="MFC0676042.1"/>
    <property type="molecule type" value="Genomic_DNA"/>
</dbReference>
<evidence type="ECO:0000313" key="6">
    <source>
        <dbReference type="EMBL" id="MFC0676042.1"/>
    </source>
</evidence>
<dbReference type="InterPro" id="IPR011013">
    <property type="entry name" value="Gal_mutarotase_sf_dom"/>
</dbReference>
<dbReference type="Gene3D" id="2.70.98.40">
    <property type="entry name" value="Glycoside hydrolase, family 65, N-terminal domain"/>
    <property type="match status" value="1"/>
</dbReference>
<proteinExistence type="inferred from homology"/>
<feature type="domain" description="Glycoside hydrolase family 65 N-terminal" evidence="5">
    <location>
        <begin position="33"/>
        <end position="291"/>
    </location>
</feature>
<accession>A0ABV6RGC2</accession>
<dbReference type="Gene3D" id="1.50.10.10">
    <property type="match status" value="1"/>
</dbReference>
<dbReference type="SUPFAM" id="SSF48208">
    <property type="entry name" value="Six-hairpin glycosidases"/>
    <property type="match status" value="1"/>
</dbReference>
<dbReference type="Pfam" id="PF03632">
    <property type="entry name" value="Glyco_hydro_65m"/>
    <property type="match status" value="1"/>
</dbReference>
<dbReference type="Gene3D" id="2.60.420.10">
    <property type="entry name" value="Maltose phosphorylase, domain 3"/>
    <property type="match status" value="1"/>
</dbReference>
<keyword evidence="7" id="KW-1185">Reference proteome</keyword>
<dbReference type="PANTHER" id="PTHR11051">
    <property type="entry name" value="GLYCOSYL HYDROLASE-RELATED"/>
    <property type="match status" value="1"/>
</dbReference>
<evidence type="ECO:0000259" key="5">
    <source>
        <dbReference type="Pfam" id="PF03636"/>
    </source>
</evidence>
<dbReference type="SUPFAM" id="SSF74650">
    <property type="entry name" value="Galactose mutarotase-like"/>
    <property type="match status" value="1"/>
</dbReference>
<dbReference type="Proteomes" id="UP001589793">
    <property type="component" value="Unassembled WGS sequence"/>
</dbReference>
<dbReference type="PIRSF" id="PIRSF036289">
    <property type="entry name" value="Glycosyl_hydrolase_malt_phosph"/>
    <property type="match status" value="1"/>
</dbReference>
<sequence length="851" mass="95416">MSRLRTIPADPVDRQHLPVDEWRLVESRPGGDLGLLETLFATANGFMGMRGTPSEGRDAVDHGTFLNGFHETWRIHHAENAYGLAETGQTIVNVPDATVMKLYVDDEPLLLSIADLEDYSRVLDFRDGILRRELIWRTPAGKRVRVTSTRMVSFPDRHLALMTLRVDMLSGSAPVVVSSQVINRQDAKDDFGQGVASSSVKDDPRRTTTFAHRVLEPQQNWHSHRRMLLGYRTATSGMSLAVGADHAVDCDVEAEQLISTDEDMGRHVTRTHLEAGQSLTVFKAVTYHSSRSVPHRELFNRCRRTLDRVRELGFAHHEQAQREYLADFWERSDVELPGQPAEQQATRWCLFQLAQASARSDQWGIPAKGLTGSGYEGHYFWDTEVYVVPFLTFTSPAWARNALRFRVNLLPQARERAREMNQRGALFPWRTINGEEASAYYAAGTAQYHIDADIAHAFASYRDITGDLAFFDRDGVQVLVETARMWADLGFWRVHGKGARHFHIHAVTGPDEYTTVVNNNLYTNVMARYNLRRAALAVRDLEVRDPAAHARLVADLALDPAEPGEWEDCADGMLIPKDESLGIHLQEDRFLEREVWDLPGTPEEAFPLLLHFHPLVIYRFQVLKQADVVLALFLRSSEFTTEEKLADFRYYDPLTTGDSSLSAVVQSIIAAEVGHQRIALEYFRSGLFVDLADLHSNTSDGVHIASAGGVWASLVHGFGGMRYEAGELSFDPRLPGSWPELVFPLTVRGSRFRTRIVRESITFTLETGEEVEVTVRGERVRITAEGVTVPLADQGPMLDDAVLAQPVGLGDQRADGSIITSSIPQIPDLPWEFPVEDEDPEVARAPLDPAP</sequence>
<dbReference type="GO" id="GO:0016787">
    <property type="term" value="F:hydrolase activity"/>
    <property type="evidence" value="ECO:0007669"/>
    <property type="project" value="UniProtKB-KW"/>
</dbReference>
<name>A0ABV6RGC2_9MICO</name>
<dbReference type="PANTHER" id="PTHR11051:SF13">
    <property type="entry name" value="GLYCOSYL TRANSFERASE"/>
    <property type="match status" value="1"/>
</dbReference>
<comment type="similarity">
    <text evidence="1">Belongs to the glycosyl hydrolase 65 family.</text>
</comment>
<reference evidence="6 7" key="1">
    <citation type="submission" date="2024-09" db="EMBL/GenBank/DDBJ databases">
        <authorList>
            <person name="Sun Q."/>
            <person name="Mori K."/>
        </authorList>
    </citation>
    <scope>NUCLEOTIDE SEQUENCE [LARGE SCALE GENOMIC DNA]</scope>
    <source>
        <strain evidence="6 7">CICC 10874</strain>
    </source>
</reference>
<feature type="domain" description="Glycoside hydrolase family 65 central catalytic" evidence="3">
    <location>
        <begin position="347"/>
        <end position="711"/>
    </location>
</feature>